<reference evidence="3" key="1">
    <citation type="journal article" date="2023" name="Mol. Phylogenet. Evol.">
        <title>Genome-scale phylogeny and comparative genomics of the fungal order Sordariales.</title>
        <authorList>
            <person name="Hensen N."/>
            <person name="Bonometti L."/>
            <person name="Westerberg I."/>
            <person name="Brannstrom I.O."/>
            <person name="Guillou S."/>
            <person name="Cros-Aarteil S."/>
            <person name="Calhoun S."/>
            <person name="Haridas S."/>
            <person name="Kuo A."/>
            <person name="Mondo S."/>
            <person name="Pangilinan J."/>
            <person name="Riley R."/>
            <person name="LaButti K."/>
            <person name="Andreopoulos B."/>
            <person name="Lipzen A."/>
            <person name="Chen C."/>
            <person name="Yan M."/>
            <person name="Daum C."/>
            <person name="Ng V."/>
            <person name="Clum A."/>
            <person name="Steindorff A."/>
            <person name="Ohm R.A."/>
            <person name="Martin F."/>
            <person name="Silar P."/>
            <person name="Natvig D.O."/>
            <person name="Lalanne C."/>
            <person name="Gautier V."/>
            <person name="Ament-Velasquez S.L."/>
            <person name="Kruys A."/>
            <person name="Hutchinson M.I."/>
            <person name="Powell A.J."/>
            <person name="Barry K."/>
            <person name="Miller A.N."/>
            <person name="Grigoriev I.V."/>
            <person name="Debuchy R."/>
            <person name="Gladieux P."/>
            <person name="Hiltunen Thoren M."/>
            <person name="Johannesson H."/>
        </authorList>
    </citation>
    <scope>NUCLEOTIDE SEQUENCE [LARGE SCALE GENOMIC DNA]</scope>
    <source>
        <strain evidence="3">CBS 284.82</strain>
    </source>
</reference>
<proteinExistence type="predicted"/>
<organism evidence="2 3">
    <name type="scientific">Parachaetomium inaequale</name>
    <dbReference type="NCBI Taxonomy" id="2588326"/>
    <lineage>
        <taxon>Eukaryota</taxon>
        <taxon>Fungi</taxon>
        <taxon>Dikarya</taxon>
        <taxon>Ascomycota</taxon>
        <taxon>Pezizomycotina</taxon>
        <taxon>Sordariomycetes</taxon>
        <taxon>Sordariomycetidae</taxon>
        <taxon>Sordariales</taxon>
        <taxon>Chaetomiaceae</taxon>
        <taxon>Parachaetomium</taxon>
    </lineage>
</organism>
<sequence>PECGKQFGKRAFVPTIQGHGKKLGKRPEDCHVGAKTCVKLACALDGGISWCNDGDMPITRPCSDLARDAVRVMTRCKHGPNKQRKSWVHGQVRDSESSRVVVNNSGC</sequence>
<dbReference type="AlphaFoldDB" id="A0AAN6P9J4"/>
<name>A0AAN6P9J4_9PEZI</name>
<evidence type="ECO:0000256" key="1">
    <source>
        <dbReference type="SAM" id="MobiDB-lite"/>
    </source>
</evidence>
<feature type="region of interest" description="Disordered" evidence="1">
    <location>
        <begin position="80"/>
        <end position="107"/>
    </location>
</feature>
<keyword evidence="3" id="KW-1185">Reference proteome</keyword>
<dbReference type="Proteomes" id="UP001303115">
    <property type="component" value="Unassembled WGS sequence"/>
</dbReference>
<dbReference type="EMBL" id="MU854627">
    <property type="protein sequence ID" value="KAK4032286.1"/>
    <property type="molecule type" value="Genomic_DNA"/>
</dbReference>
<protein>
    <submittedName>
        <fullName evidence="2">Uncharacterized protein</fullName>
    </submittedName>
</protein>
<accession>A0AAN6P9J4</accession>
<gene>
    <name evidence="2" type="ORF">C8A01DRAFT_20626</name>
</gene>
<comment type="caution">
    <text evidence="2">The sequence shown here is derived from an EMBL/GenBank/DDBJ whole genome shotgun (WGS) entry which is preliminary data.</text>
</comment>
<evidence type="ECO:0000313" key="2">
    <source>
        <dbReference type="EMBL" id="KAK4032286.1"/>
    </source>
</evidence>
<feature type="compositionally biased region" description="Polar residues" evidence="1">
    <location>
        <begin position="98"/>
        <end position="107"/>
    </location>
</feature>
<evidence type="ECO:0000313" key="3">
    <source>
        <dbReference type="Proteomes" id="UP001303115"/>
    </source>
</evidence>
<feature type="non-terminal residue" evidence="2">
    <location>
        <position position="1"/>
    </location>
</feature>